<proteinExistence type="predicted"/>
<evidence type="ECO:0000313" key="3">
    <source>
        <dbReference type="Proteomes" id="UP001197770"/>
    </source>
</evidence>
<reference evidence="2 3" key="1">
    <citation type="submission" date="2021-11" db="EMBL/GenBank/DDBJ databases">
        <title>Seasonal and diel survey of microbial diversity of the Tyrrhenian coast.</title>
        <authorList>
            <person name="Gattoni G."/>
            <person name="Corral P."/>
        </authorList>
    </citation>
    <scope>NUCLEOTIDE SEQUENCE [LARGE SCALE GENOMIC DNA]</scope>
    <source>
        <strain evidence="2 3">Mr9</strain>
    </source>
</reference>
<gene>
    <name evidence="2" type="ORF">LLW17_15725</name>
</gene>
<name>A0ABS8GVY7_9FLAO</name>
<evidence type="ECO:0000313" key="2">
    <source>
        <dbReference type="EMBL" id="MCC4214176.1"/>
    </source>
</evidence>
<feature type="signal peptide" evidence="1">
    <location>
        <begin position="1"/>
        <end position="23"/>
    </location>
</feature>
<organism evidence="2 3">
    <name type="scientific">Leeuwenhoekiella parthenopeia</name>
    <dbReference type="NCBI Taxonomy" id="2890320"/>
    <lineage>
        <taxon>Bacteria</taxon>
        <taxon>Pseudomonadati</taxon>
        <taxon>Bacteroidota</taxon>
        <taxon>Flavobacteriia</taxon>
        <taxon>Flavobacteriales</taxon>
        <taxon>Flavobacteriaceae</taxon>
        <taxon>Leeuwenhoekiella</taxon>
    </lineage>
</organism>
<dbReference type="Proteomes" id="UP001197770">
    <property type="component" value="Unassembled WGS sequence"/>
</dbReference>
<accession>A0ABS8GVY7</accession>
<protein>
    <submittedName>
        <fullName evidence="2">Uncharacterized protein</fullName>
    </submittedName>
</protein>
<comment type="caution">
    <text evidence="2">The sequence shown here is derived from an EMBL/GenBank/DDBJ whole genome shotgun (WGS) entry which is preliminary data.</text>
</comment>
<keyword evidence="3" id="KW-1185">Reference proteome</keyword>
<dbReference type="EMBL" id="JAJGMW010000025">
    <property type="protein sequence ID" value="MCC4214176.1"/>
    <property type="molecule type" value="Genomic_DNA"/>
</dbReference>
<keyword evidence="1" id="KW-0732">Signal</keyword>
<feature type="chain" id="PRO_5045837376" evidence="1">
    <location>
        <begin position="24"/>
        <end position="80"/>
    </location>
</feature>
<sequence>MRKKLFSFTATAFIMISSFNLEAKENLEMLVRVDCWEAGEAAEDAFMDYMVQHRIIPSYEQGYQVFSAAYDSCMEASGQN</sequence>
<dbReference type="RefSeq" id="WP_228231242.1">
    <property type="nucleotide sequence ID" value="NZ_JAJGMW010000025.1"/>
</dbReference>
<evidence type="ECO:0000256" key="1">
    <source>
        <dbReference type="SAM" id="SignalP"/>
    </source>
</evidence>